<sequence length="79" mass="9302">MTNNEQHSRNLYNTLKFAYVSYVYLSSRYTIIDMVAYKHARMMQLGYIPIYELLFSIKHPEGGIFPIISLNLIVVIKKK</sequence>
<dbReference type="EMBL" id="QOVM01000001">
    <property type="protein sequence ID" value="RXG24396.1"/>
    <property type="molecule type" value="Genomic_DNA"/>
</dbReference>
<organism evidence="1 2">
    <name type="scientific">Leeuwenhoekiella aequorea</name>
    <dbReference type="NCBI Taxonomy" id="283736"/>
    <lineage>
        <taxon>Bacteria</taxon>
        <taxon>Pseudomonadati</taxon>
        <taxon>Bacteroidota</taxon>
        <taxon>Flavobacteriia</taxon>
        <taxon>Flavobacteriales</taxon>
        <taxon>Flavobacteriaceae</taxon>
        <taxon>Leeuwenhoekiella</taxon>
    </lineage>
</organism>
<comment type="caution">
    <text evidence="1">The sequence shown here is derived from an EMBL/GenBank/DDBJ whole genome shotgun (WGS) entry which is preliminary data.</text>
</comment>
<name>A0A4Q0PDC4_9FLAO</name>
<dbReference type="AlphaFoldDB" id="A0A4Q0PDC4"/>
<gene>
    <name evidence="1" type="ORF">DSM00_184</name>
</gene>
<evidence type="ECO:0000313" key="2">
    <source>
        <dbReference type="Proteomes" id="UP000289238"/>
    </source>
</evidence>
<protein>
    <submittedName>
        <fullName evidence="1">Uncharacterized protein</fullName>
    </submittedName>
</protein>
<evidence type="ECO:0000313" key="1">
    <source>
        <dbReference type="EMBL" id="RXG24396.1"/>
    </source>
</evidence>
<dbReference type="Proteomes" id="UP000289238">
    <property type="component" value="Unassembled WGS sequence"/>
</dbReference>
<keyword evidence="2" id="KW-1185">Reference proteome</keyword>
<reference evidence="1 2" key="1">
    <citation type="submission" date="2018-07" db="EMBL/GenBank/DDBJ databases">
        <title>Leeuwenhoekiella genomics.</title>
        <authorList>
            <person name="Tahon G."/>
            <person name="Willems A."/>
        </authorList>
    </citation>
    <scope>NUCLEOTIDE SEQUENCE [LARGE SCALE GENOMIC DNA]</scope>
    <source>
        <strain evidence="1 2">LMG 22550</strain>
    </source>
</reference>
<proteinExistence type="predicted"/>
<accession>A0A4Q0PDC4</accession>